<organism evidence="1 2">
    <name type="scientific">candidate division KSB3 bacterium</name>
    <dbReference type="NCBI Taxonomy" id="2044937"/>
    <lineage>
        <taxon>Bacteria</taxon>
        <taxon>candidate division KSB3</taxon>
    </lineage>
</organism>
<name>A0A2G6E9X4_9BACT</name>
<evidence type="ECO:0000313" key="1">
    <source>
        <dbReference type="EMBL" id="PID58875.1"/>
    </source>
</evidence>
<dbReference type="EMBL" id="PDPS01000021">
    <property type="protein sequence ID" value="PID58875.1"/>
    <property type="molecule type" value="Genomic_DNA"/>
</dbReference>
<proteinExistence type="predicted"/>
<sequence length="361" mass="40863">MVLQYDSFRDDDSPKHTGFQTAVPLQWDYERGALAVTLDTTYAHTELSREGDDDFALSGFTDTFINAIYSYTLPTQNPIRFVMDFAVNLPTGKAHLDNDDLSAERILQRDHFQQNDLFRVDILDEGLNLGATLGLERESGIHSVGVYSGYVYYGQYDLCWDEVLNEYDPGDEILLHAAYSWKKSPRRHIHAYLGYSHFGIDTENDADTLQIGDKLSAGADLQIAVLDTVDMTLSLQYITQFTSEESIGGKMIEESENSIGSELFGALKLLYHATPRFSIPFVADLRYYGESERKRRDLDLPYEGRRVRYAGGAGFHYRLTPSIALLGQGLFVHLDCDPNTESAEQRIYEGVNLDLCINYTF</sequence>
<dbReference type="Proteomes" id="UP000229740">
    <property type="component" value="Unassembled WGS sequence"/>
</dbReference>
<comment type="caution">
    <text evidence="1">The sequence shown here is derived from an EMBL/GenBank/DDBJ whole genome shotgun (WGS) entry which is preliminary data.</text>
</comment>
<evidence type="ECO:0000313" key="2">
    <source>
        <dbReference type="Proteomes" id="UP000229740"/>
    </source>
</evidence>
<dbReference type="AlphaFoldDB" id="A0A2G6E9X4"/>
<reference evidence="1 2" key="1">
    <citation type="submission" date="2017-10" db="EMBL/GenBank/DDBJ databases">
        <title>Novel microbial diversity and functional potential in the marine mammal oral microbiome.</title>
        <authorList>
            <person name="Dudek N.K."/>
            <person name="Sun C.L."/>
            <person name="Burstein D."/>
            <person name="Kantor R.S."/>
            <person name="Aliaga Goltsman D.S."/>
            <person name="Bik E.M."/>
            <person name="Thomas B.C."/>
            <person name="Banfield J.F."/>
            <person name="Relman D.A."/>
        </authorList>
    </citation>
    <scope>NUCLEOTIDE SEQUENCE [LARGE SCALE GENOMIC DNA]</scope>
    <source>
        <strain evidence="1">DOLZORAL124_49_17</strain>
    </source>
</reference>
<gene>
    <name evidence="1" type="ORF">CSB45_02425</name>
</gene>
<protein>
    <submittedName>
        <fullName evidence="1">Uncharacterized protein</fullName>
    </submittedName>
</protein>
<accession>A0A2G6E9X4</accession>